<comment type="pathway">
    <text evidence="9">Protein modification; lipoprotein biosynthesis (N-acyl transfer).</text>
</comment>
<dbReference type="InterPro" id="IPR036526">
    <property type="entry name" value="C-N_Hydrolase_sf"/>
</dbReference>
<dbReference type="PANTHER" id="PTHR38686">
    <property type="entry name" value="APOLIPOPROTEIN N-ACYLTRANSFERASE"/>
    <property type="match status" value="1"/>
</dbReference>
<dbReference type="InterPro" id="IPR003010">
    <property type="entry name" value="C-N_Hydrolase"/>
</dbReference>
<feature type="transmembrane region" description="Helical" evidence="9">
    <location>
        <begin position="171"/>
        <end position="196"/>
    </location>
</feature>
<organism evidence="11 12">
    <name type="scientific">Ideonella azotifigens</name>
    <dbReference type="NCBI Taxonomy" id="513160"/>
    <lineage>
        <taxon>Bacteria</taxon>
        <taxon>Pseudomonadati</taxon>
        <taxon>Pseudomonadota</taxon>
        <taxon>Betaproteobacteria</taxon>
        <taxon>Burkholderiales</taxon>
        <taxon>Sphaerotilaceae</taxon>
        <taxon>Ideonella</taxon>
    </lineage>
</organism>
<dbReference type="PANTHER" id="PTHR38686:SF1">
    <property type="entry name" value="APOLIPOPROTEIN N-ACYLTRANSFERASE"/>
    <property type="match status" value="1"/>
</dbReference>
<keyword evidence="5 9" id="KW-0812">Transmembrane</keyword>
<dbReference type="HAMAP" id="MF_01148">
    <property type="entry name" value="Lnt"/>
    <property type="match status" value="1"/>
</dbReference>
<accession>A0ABN1JP24</accession>
<evidence type="ECO:0000256" key="6">
    <source>
        <dbReference type="ARBA" id="ARBA00022989"/>
    </source>
</evidence>
<sequence length="538" mass="58210">MQVKVDGVSLMLWIGCAGCGTMLGLCAAWPWAWALGFVGLTTLGLLVIGASRRSAKQGLAAVTIAWSAWQLAGTGWVALAVRDGAHTTLWQLVVLAVLLVLQTAPAVGSWWLLDLATRRRHPAHDRDALHLTLRLGLTLACAESLRQWGWWGSGYAGLGTAFVELPGARLVVPALGGAGLGWLVWATSATWACAAWYRMAGARRAGRWAVGGVLLSSLAWCALWGLSRQPTPGWLQTRPGSDLSVIAVQPPAERGRHWTPQERDDALAQLSQAIRGAAPGTVLVTAETFFPEPPPRVAWGAWLDLVKLIRARGVHVLVGMPHMLRDETGLHMINAVVQLSPERQSLYAKERLVPGGEYLPWPETLGPVYAQVFEKARTGQQAGPPELTGPLFASGQPVGASICHELSFALTMSERAREATWLVNLADDMWIDNALYRQQMVSVARLRAMEAGKTLLRVSQGATSMLVSPEGEVLASAPDANARLMPLQVQTREGRTPYQRAAEWLVLLPLTLAVAWCLVALGRRVLFPRPMSNPTTTP</sequence>
<dbReference type="Proteomes" id="UP001500279">
    <property type="component" value="Unassembled WGS sequence"/>
</dbReference>
<evidence type="ECO:0000256" key="1">
    <source>
        <dbReference type="ARBA" id="ARBA00004651"/>
    </source>
</evidence>
<comment type="function">
    <text evidence="9">Catalyzes the phospholipid dependent N-acylation of the N-terminal cysteine of apolipoprotein, the last step in lipoprotein maturation.</text>
</comment>
<evidence type="ECO:0000313" key="12">
    <source>
        <dbReference type="Proteomes" id="UP001500279"/>
    </source>
</evidence>
<keyword evidence="12" id="KW-1185">Reference proteome</keyword>
<feature type="domain" description="CN hydrolase" evidence="10">
    <location>
        <begin position="248"/>
        <end position="491"/>
    </location>
</feature>
<evidence type="ECO:0000256" key="5">
    <source>
        <dbReference type="ARBA" id="ARBA00022692"/>
    </source>
</evidence>
<gene>
    <name evidence="9" type="primary">lnt</name>
    <name evidence="11" type="ORF">GCM10009107_08710</name>
</gene>
<keyword evidence="3 9" id="KW-1003">Cell membrane</keyword>
<evidence type="ECO:0000259" key="10">
    <source>
        <dbReference type="PROSITE" id="PS50263"/>
    </source>
</evidence>
<comment type="catalytic activity">
    <reaction evidence="9">
        <text>N-terminal S-1,2-diacyl-sn-glyceryl-L-cysteinyl-[lipoprotein] + a glycerophospholipid = N-acyl-S-1,2-diacyl-sn-glyceryl-L-cysteinyl-[lipoprotein] + a 2-acyl-sn-glycero-3-phospholipid + H(+)</text>
        <dbReference type="Rhea" id="RHEA:48228"/>
        <dbReference type="Rhea" id="RHEA-COMP:14681"/>
        <dbReference type="Rhea" id="RHEA-COMP:14684"/>
        <dbReference type="ChEBI" id="CHEBI:15378"/>
        <dbReference type="ChEBI" id="CHEBI:136912"/>
        <dbReference type="ChEBI" id="CHEBI:140656"/>
        <dbReference type="ChEBI" id="CHEBI:140657"/>
        <dbReference type="ChEBI" id="CHEBI:140660"/>
        <dbReference type="EC" id="2.3.1.269"/>
    </reaction>
</comment>
<evidence type="ECO:0000256" key="2">
    <source>
        <dbReference type="ARBA" id="ARBA00010065"/>
    </source>
</evidence>
<feature type="transmembrane region" description="Helical" evidence="9">
    <location>
        <begin position="7"/>
        <end position="25"/>
    </location>
</feature>
<dbReference type="PROSITE" id="PS50263">
    <property type="entry name" value="CN_HYDROLASE"/>
    <property type="match status" value="1"/>
</dbReference>
<proteinExistence type="inferred from homology"/>
<evidence type="ECO:0000256" key="7">
    <source>
        <dbReference type="ARBA" id="ARBA00023136"/>
    </source>
</evidence>
<keyword evidence="8 9" id="KW-0012">Acyltransferase</keyword>
<name>A0ABN1JP24_9BURK</name>
<evidence type="ECO:0000256" key="4">
    <source>
        <dbReference type="ARBA" id="ARBA00022679"/>
    </source>
</evidence>
<feature type="transmembrane region" description="Helical" evidence="9">
    <location>
        <begin position="89"/>
        <end position="113"/>
    </location>
</feature>
<feature type="transmembrane region" description="Helical" evidence="9">
    <location>
        <begin position="504"/>
        <end position="522"/>
    </location>
</feature>
<keyword evidence="7 9" id="KW-0472">Membrane</keyword>
<dbReference type="EMBL" id="BAAAEW010000004">
    <property type="protein sequence ID" value="GAA0743807.1"/>
    <property type="molecule type" value="Genomic_DNA"/>
</dbReference>
<evidence type="ECO:0000313" key="11">
    <source>
        <dbReference type="EMBL" id="GAA0743807.1"/>
    </source>
</evidence>
<feature type="transmembrane region" description="Helical" evidence="9">
    <location>
        <begin position="133"/>
        <end position="151"/>
    </location>
</feature>
<dbReference type="EC" id="2.3.1.269" evidence="9"/>
<reference evidence="11 12" key="1">
    <citation type="journal article" date="2019" name="Int. J. Syst. Evol. Microbiol.">
        <title>The Global Catalogue of Microorganisms (GCM) 10K type strain sequencing project: providing services to taxonomists for standard genome sequencing and annotation.</title>
        <authorList>
            <consortium name="The Broad Institute Genomics Platform"/>
            <consortium name="The Broad Institute Genome Sequencing Center for Infectious Disease"/>
            <person name="Wu L."/>
            <person name="Ma J."/>
        </authorList>
    </citation>
    <scope>NUCLEOTIDE SEQUENCE [LARGE SCALE GENOMIC DNA]</scope>
    <source>
        <strain evidence="11 12">JCM 15503</strain>
    </source>
</reference>
<evidence type="ECO:0000256" key="3">
    <source>
        <dbReference type="ARBA" id="ARBA00022475"/>
    </source>
</evidence>
<feature type="transmembrane region" description="Helical" evidence="9">
    <location>
        <begin position="58"/>
        <end position="77"/>
    </location>
</feature>
<dbReference type="RefSeq" id="WP_231010527.1">
    <property type="nucleotide sequence ID" value="NZ_BAAAEW010000004.1"/>
</dbReference>
<feature type="transmembrane region" description="Helical" evidence="9">
    <location>
        <begin position="208"/>
        <end position="226"/>
    </location>
</feature>
<dbReference type="SUPFAM" id="SSF56317">
    <property type="entry name" value="Carbon-nitrogen hydrolase"/>
    <property type="match status" value="1"/>
</dbReference>
<comment type="similarity">
    <text evidence="2 9">Belongs to the CN hydrolase family. Apolipoprotein N-acyltransferase subfamily.</text>
</comment>
<comment type="caution">
    <text evidence="11">The sequence shown here is derived from an EMBL/GenBank/DDBJ whole genome shotgun (WGS) entry which is preliminary data.</text>
</comment>
<comment type="subcellular location">
    <subcellularLocation>
        <location evidence="1 9">Cell membrane</location>
        <topology evidence="1 9">Multi-pass membrane protein</topology>
    </subcellularLocation>
</comment>
<feature type="transmembrane region" description="Helical" evidence="9">
    <location>
        <begin position="31"/>
        <end position="51"/>
    </location>
</feature>
<protein>
    <recommendedName>
        <fullName evidence="9">Apolipoprotein N-acyltransferase</fullName>
        <shortName evidence="9">ALP N-acyltransferase</shortName>
        <ecNumber evidence="9">2.3.1.269</ecNumber>
    </recommendedName>
</protein>
<dbReference type="Pfam" id="PF00795">
    <property type="entry name" value="CN_hydrolase"/>
    <property type="match status" value="1"/>
</dbReference>
<keyword evidence="4 9" id="KW-0808">Transferase</keyword>
<evidence type="ECO:0000256" key="8">
    <source>
        <dbReference type="ARBA" id="ARBA00023315"/>
    </source>
</evidence>
<dbReference type="Gene3D" id="3.60.110.10">
    <property type="entry name" value="Carbon-nitrogen hydrolase"/>
    <property type="match status" value="1"/>
</dbReference>
<keyword evidence="6 9" id="KW-1133">Transmembrane helix</keyword>
<dbReference type="InterPro" id="IPR004563">
    <property type="entry name" value="Apolipo_AcylTrfase"/>
</dbReference>
<evidence type="ECO:0000256" key="9">
    <source>
        <dbReference type="HAMAP-Rule" id="MF_01148"/>
    </source>
</evidence>
<dbReference type="NCBIfam" id="TIGR00546">
    <property type="entry name" value="lnt"/>
    <property type="match status" value="1"/>
</dbReference>